<keyword evidence="2" id="KW-1185">Reference proteome</keyword>
<evidence type="ECO:0000313" key="2">
    <source>
        <dbReference type="Proteomes" id="UP000239156"/>
    </source>
</evidence>
<dbReference type="AlphaFoldDB" id="A0A2S4W059"/>
<comment type="caution">
    <text evidence="1">The sequence shown here is derived from an EMBL/GenBank/DDBJ whole genome shotgun (WGS) entry which is preliminary data.</text>
</comment>
<evidence type="ECO:0000313" key="1">
    <source>
        <dbReference type="EMBL" id="POW15163.1"/>
    </source>
</evidence>
<sequence length="125" mass="13731">MPAWHLVSITPTGLIQRNYMNNHSPSKAPSAIPGLPCQLDPNKPRGCPESSPKPCAPTMCLQYTSSRPTRSSQNPPSLTVKQMAEHHGELEILISLDILRADLSEGLKARIGKHHMSPNTTWSDQ</sequence>
<proteinExistence type="predicted"/>
<name>A0A2S4W059_9BASI</name>
<dbReference type="VEuPathDB" id="FungiDB:PSTT_02349"/>
<accession>A0A2S4W059</accession>
<organism evidence="1 2">
    <name type="scientific">Puccinia striiformis</name>
    <dbReference type="NCBI Taxonomy" id="27350"/>
    <lineage>
        <taxon>Eukaryota</taxon>
        <taxon>Fungi</taxon>
        <taxon>Dikarya</taxon>
        <taxon>Basidiomycota</taxon>
        <taxon>Pucciniomycotina</taxon>
        <taxon>Pucciniomycetes</taxon>
        <taxon>Pucciniales</taxon>
        <taxon>Pucciniaceae</taxon>
        <taxon>Puccinia</taxon>
    </lineage>
</organism>
<reference evidence="1" key="1">
    <citation type="submission" date="2017-12" db="EMBL/GenBank/DDBJ databases">
        <title>Gene loss provides genomic basis for host adaptation in cereal stripe rust fungi.</title>
        <authorList>
            <person name="Xia C."/>
        </authorList>
    </citation>
    <scope>NUCLEOTIDE SEQUENCE [LARGE SCALE GENOMIC DNA]</scope>
    <source>
        <strain evidence="1">93-210</strain>
    </source>
</reference>
<gene>
    <name evidence="1" type="ORF">PSTT_02349</name>
</gene>
<protein>
    <submittedName>
        <fullName evidence="1">Uncharacterized protein</fullName>
    </submittedName>
</protein>
<dbReference type="Proteomes" id="UP000239156">
    <property type="component" value="Unassembled WGS sequence"/>
</dbReference>
<dbReference type="EMBL" id="PKSL01000014">
    <property type="protein sequence ID" value="POW15163.1"/>
    <property type="molecule type" value="Genomic_DNA"/>
</dbReference>